<name>A0A164F0S3_9MYCO</name>
<dbReference type="PANTHER" id="PTHR46766">
    <property type="entry name" value="GLUTAMINE-RICH PROTEIN 2"/>
    <property type="match status" value="1"/>
</dbReference>
<dbReference type="InterPro" id="IPR038332">
    <property type="entry name" value="PPE_sf"/>
</dbReference>
<evidence type="ECO:0008006" key="7">
    <source>
        <dbReference type="Google" id="ProtNLM"/>
    </source>
</evidence>
<feature type="region of interest" description="Disordered" evidence="2">
    <location>
        <begin position="470"/>
        <end position="503"/>
    </location>
</feature>
<comment type="caution">
    <text evidence="5">The sequence shown here is derived from an EMBL/GenBank/DDBJ whole genome shotgun (WGS) entry which is preliminary data.</text>
</comment>
<dbReference type="Pfam" id="PF00823">
    <property type="entry name" value="PPE"/>
    <property type="match status" value="1"/>
</dbReference>
<dbReference type="PANTHER" id="PTHR46766:SF1">
    <property type="entry name" value="GLUTAMINE-RICH PROTEIN 2"/>
    <property type="match status" value="1"/>
</dbReference>
<accession>A0A164F0S3</accession>
<dbReference type="EMBL" id="LWCI01000005">
    <property type="protein sequence ID" value="KZS68187.1"/>
    <property type="molecule type" value="Genomic_DNA"/>
</dbReference>
<dbReference type="AlphaFoldDB" id="A0A164F0S3"/>
<reference evidence="6" key="1">
    <citation type="submission" date="2016-04" db="EMBL/GenBank/DDBJ databases">
        <authorList>
            <person name="Strapagiel D."/>
            <person name="Borowka P."/>
            <person name="Marciniak B."/>
            <person name="Bakula Z."/>
            <person name="Van Ingen J."/>
            <person name="Safianowska A."/>
            <person name="Dziadek J."/>
            <person name="Jagielski T."/>
        </authorList>
    </citation>
    <scope>NUCLEOTIDE SEQUENCE [LARGE SCALE GENOMIC DNA]</scope>
    <source>
        <strain evidence="6">1010001458</strain>
    </source>
</reference>
<organism evidence="5 6">
    <name type="scientific">Mycobacterium ostraviense</name>
    <dbReference type="NCBI Taxonomy" id="2738409"/>
    <lineage>
        <taxon>Bacteria</taxon>
        <taxon>Bacillati</taxon>
        <taxon>Actinomycetota</taxon>
        <taxon>Actinomycetes</taxon>
        <taxon>Mycobacteriales</taxon>
        <taxon>Mycobacteriaceae</taxon>
        <taxon>Mycobacterium</taxon>
    </lineage>
</organism>
<feature type="compositionally biased region" description="Low complexity" evidence="2">
    <location>
        <begin position="320"/>
        <end position="342"/>
    </location>
</feature>
<feature type="region of interest" description="Disordered" evidence="2">
    <location>
        <begin position="320"/>
        <end position="347"/>
    </location>
</feature>
<proteinExistence type="inferred from homology"/>
<comment type="similarity">
    <text evidence="1">Belongs to the mycobacterial PPE family.</text>
</comment>
<evidence type="ECO:0000313" key="5">
    <source>
        <dbReference type="EMBL" id="KZS68187.1"/>
    </source>
</evidence>
<dbReference type="GO" id="GO:0052572">
    <property type="term" value="P:response to host immune response"/>
    <property type="evidence" value="ECO:0007669"/>
    <property type="project" value="TreeGrafter"/>
</dbReference>
<evidence type="ECO:0000313" key="6">
    <source>
        <dbReference type="Proteomes" id="UP000077342"/>
    </source>
</evidence>
<gene>
    <name evidence="5" type="ORF">A4G28_26875</name>
</gene>
<dbReference type="RefSeq" id="WP_075509061.1">
    <property type="nucleotide sequence ID" value="NZ_CP089224.1"/>
</dbReference>
<dbReference type="InterPro" id="IPR000030">
    <property type="entry name" value="PPE_dom"/>
</dbReference>
<feature type="domain" description="PPE-PPW subfamily C-terminal" evidence="4">
    <location>
        <begin position="442"/>
        <end position="488"/>
    </location>
</feature>
<feature type="compositionally biased region" description="Low complexity" evidence="2">
    <location>
        <begin position="387"/>
        <end position="397"/>
    </location>
</feature>
<keyword evidence="6" id="KW-1185">Reference proteome</keyword>
<feature type="region of interest" description="Disordered" evidence="2">
    <location>
        <begin position="368"/>
        <end position="414"/>
    </location>
</feature>
<dbReference type="SUPFAM" id="SSF140459">
    <property type="entry name" value="PE/PPE dimer-like"/>
    <property type="match status" value="1"/>
</dbReference>
<sequence length="503" mass="50595">MALPPEVHSTLLSSGPGPGPLSEAAAAWSSLSAEYASAAEELAAVLGAVQAGAWDGPSAEQYVAAHLPYLLWLAQASATGAQTAAQHDTVATAYTTALAAMPTLAELAANHAMHSVLVATNFFGINTIPIALNEADYLRMWIQAATTMSTYQAIAGAALAAVSRVSPVPQILKSDSASGSDGCTLGTRIDPWTGEPEVVLCPSDPQFYLDWASELSEQLPELWNTLLTNPAQVPTFLAVMEADFMFHVQVVVTNLIPSPQLLSVGLGLAIANLGAVSGLAAGSGLAGLAAIPTGGAAAEPIPIAAEPKLATIGLAPTASSVVSPGSAPASNTVPAHTPTATPAGPPPPVAGVAGFGYPYLAGGPGIGSDSRMSTSASSGAKKEAPEPDTAAAPAAAREQARARRRRRATLRGHGDEFMHMDVEVAPDWGRPPGGETVGAVASSEDGAAPFGSAGIVSQDSIATAAGLTTLDDDRYGGGPPMPMVPGTWSTDQPDAAGGIGRPS</sequence>
<dbReference type="Proteomes" id="UP000077342">
    <property type="component" value="Unassembled WGS sequence"/>
</dbReference>
<dbReference type="Gene3D" id="1.20.1260.20">
    <property type="entry name" value="PPE superfamily"/>
    <property type="match status" value="1"/>
</dbReference>
<evidence type="ECO:0000259" key="3">
    <source>
        <dbReference type="Pfam" id="PF00823"/>
    </source>
</evidence>
<evidence type="ECO:0000256" key="1">
    <source>
        <dbReference type="ARBA" id="ARBA00010652"/>
    </source>
</evidence>
<dbReference type="InterPro" id="IPR043641">
    <property type="entry name" value="PPE-PPW_C"/>
</dbReference>
<protein>
    <recommendedName>
        <fullName evidence="7">PPE family protein</fullName>
    </recommendedName>
</protein>
<evidence type="ECO:0000256" key="2">
    <source>
        <dbReference type="SAM" id="MobiDB-lite"/>
    </source>
</evidence>
<dbReference type="Pfam" id="PF18878">
    <property type="entry name" value="PPE-PPW"/>
    <property type="match status" value="1"/>
</dbReference>
<dbReference type="FunFam" id="1.20.1260.20:FF:000001">
    <property type="entry name" value="PPE family protein PPE41"/>
    <property type="match status" value="1"/>
</dbReference>
<evidence type="ECO:0000259" key="4">
    <source>
        <dbReference type="Pfam" id="PF18878"/>
    </source>
</evidence>
<feature type="domain" description="PPE" evidence="3">
    <location>
        <begin position="1"/>
        <end position="162"/>
    </location>
</feature>